<name>A0A9N9G1N8_9GLOM</name>
<dbReference type="EMBL" id="CAJVPZ010006222">
    <property type="protein sequence ID" value="CAG8571057.1"/>
    <property type="molecule type" value="Genomic_DNA"/>
</dbReference>
<dbReference type="Gene3D" id="1.10.510.10">
    <property type="entry name" value="Transferase(Phosphotransferase) domain 1"/>
    <property type="match status" value="1"/>
</dbReference>
<dbReference type="Pfam" id="PF07714">
    <property type="entry name" value="PK_Tyr_Ser-Thr"/>
    <property type="match status" value="1"/>
</dbReference>
<evidence type="ECO:0000313" key="4">
    <source>
        <dbReference type="EMBL" id="CAG8571057.1"/>
    </source>
</evidence>
<dbReference type="PROSITE" id="PS50011">
    <property type="entry name" value="PROTEIN_KINASE_DOM"/>
    <property type="match status" value="1"/>
</dbReference>
<evidence type="ECO:0000256" key="2">
    <source>
        <dbReference type="ARBA" id="ARBA00022840"/>
    </source>
</evidence>
<evidence type="ECO:0000259" key="3">
    <source>
        <dbReference type="PROSITE" id="PS50011"/>
    </source>
</evidence>
<feature type="non-terminal residue" evidence="4">
    <location>
        <position position="183"/>
    </location>
</feature>
<protein>
    <submittedName>
        <fullName evidence="4">12408_t:CDS:1</fullName>
    </submittedName>
</protein>
<feature type="domain" description="Protein kinase" evidence="3">
    <location>
        <begin position="1"/>
        <end position="96"/>
    </location>
</feature>
<sequence length="183" mass="21676">KNFYGVIPFVDPQKLNNFNYKCDKKSDVYSIGVLMWEISSDGQIPFPQANYAIIAARTPMDYINLYSKCWNNEPDERPSMEEIFQQLENLELHVYFLTALDQNFEAEVMDTNISRPPFPPQSLNIREIINDEAWKKEPHKIKNVYRKLADFINENVRKEIPYYFVGTREEINNESQSNLDYIF</sequence>
<keyword evidence="1" id="KW-0547">Nucleotide-binding</keyword>
<keyword evidence="2" id="KW-0067">ATP-binding</keyword>
<reference evidence="4" key="1">
    <citation type="submission" date="2021-06" db="EMBL/GenBank/DDBJ databases">
        <authorList>
            <person name="Kallberg Y."/>
            <person name="Tangrot J."/>
            <person name="Rosling A."/>
        </authorList>
    </citation>
    <scope>NUCLEOTIDE SEQUENCE</scope>
    <source>
        <strain evidence="4">IN212</strain>
    </source>
</reference>
<dbReference type="PANTHER" id="PTHR24418">
    <property type="entry name" value="TYROSINE-PROTEIN KINASE"/>
    <property type="match status" value="1"/>
</dbReference>
<dbReference type="InterPro" id="IPR011009">
    <property type="entry name" value="Kinase-like_dom_sf"/>
</dbReference>
<dbReference type="OrthoDB" id="2213591at2759"/>
<dbReference type="GO" id="GO:0005524">
    <property type="term" value="F:ATP binding"/>
    <property type="evidence" value="ECO:0007669"/>
    <property type="project" value="UniProtKB-KW"/>
</dbReference>
<organism evidence="4 5">
    <name type="scientific">Racocetra fulgida</name>
    <dbReference type="NCBI Taxonomy" id="60492"/>
    <lineage>
        <taxon>Eukaryota</taxon>
        <taxon>Fungi</taxon>
        <taxon>Fungi incertae sedis</taxon>
        <taxon>Mucoromycota</taxon>
        <taxon>Glomeromycotina</taxon>
        <taxon>Glomeromycetes</taxon>
        <taxon>Diversisporales</taxon>
        <taxon>Gigasporaceae</taxon>
        <taxon>Racocetra</taxon>
    </lineage>
</organism>
<gene>
    <name evidence="4" type="ORF">RFULGI_LOCUS5458</name>
</gene>
<proteinExistence type="predicted"/>
<dbReference type="SUPFAM" id="SSF56112">
    <property type="entry name" value="Protein kinase-like (PK-like)"/>
    <property type="match status" value="1"/>
</dbReference>
<dbReference type="GO" id="GO:0004672">
    <property type="term" value="F:protein kinase activity"/>
    <property type="evidence" value="ECO:0007669"/>
    <property type="project" value="InterPro"/>
</dbReference>
<dbReference type="InterPro" id="IPR050198">
    <property type="entry name" value="Non-receptor_tyrosine_kinases"/>
</dbReference>
<comment type="caution">
    <text evidence="4">The sequence shown here is derived from an EMBL/GenBank/DDBJ whole genome shotgun (WGS) entry which is preliminary data.</text>
</comment>
<accession>A0A9N9G1N8</accession>
<evidence type="ECO:0000256" key="1">
    <source>
        <dbReference type="ARBA" id="ARBA00022741"/>
    </source>
</evidence>
<evidence type="ECO:0000313" key="5">
    <source>
        <dbReference type="Proteomes" id="UP000789396"/>
    </source>
</evidence>
<dbReference type="AlphaFoldDB" id="A0A9N9G1N8"/>
<dbReference type="Proteomes" id="UP000789396">
    <property type="component" value="Unassembled WGS sequence"/>
</dbReference>
<dbReference type="InterPro" id="IPR001245">
    <property type="entry name" value="Ser-Thr/Tyr_kinase_cat_dom"/>
</dbReference>
<dbReference type="InterPro" id="IPR000719">
    <property type="entry name" value="Prot_kinase_dom"/>
</dbReference>
<keyword evidence="5" id="KW-1185">Reference proteome</keyword>